<keyword evidence="2" id="KW-1185">Reference proteome</keyword>
<name>A0A8K0N6M9_COCNU</name>
<organism evidence="1 2">
    <name type="scientific">Cocos nucifera</name>
    <name type="common">Coconut palm</name>
    <dbReference type="NCBI Taxonomy" id="13894"/>
    <lineage>
        <taxon>Eukaryota</taxon>
        <taxon>Viridiplantae</taxon>
        <taxon>Streptophyta</taxon>
        <taxon>Embryophyta</taxon>
        <taxon>Tracheophyta</taxon>
        <taxon>Spermatophyta</taxon>
        <taxon>Magnoliopsida</taxon>
        <taxon>Liliopsida</taxon>
        <taxon>Arecaceae</taxon>
        <taxon>Arecoideae</taxon>
        <taxon>Cocoseae</taxon>
        <taxon>Attaleinae</taxon>
        <taxon>Cocos</taxon>
    </lineage>
</organism>
<accession>A0A8K0N6M9</accession>
<comment type="caution">
    <text evidence="1">The sequence shown here is derived from an EMBL/GenBank/DDBJ whole genome shotgun (WGS) entry which is preliminary data.</text>
</comment>
<dbReference type="AlphaFoldDB" id="A0A8K0N6M9"/>
<evidence type="ECO:0000313" key="1">
    <source>
        <dbReference type="EMBL" id="KAG1359666.1"/>
    </source>
</evidence>
<dbReference type="EMBL" id="CM017879">
    <property type="protein sequence ID" value="KAG1359666.1"/>
    <property type="molecule type" value="Genomic_DNA"/>
</dbReference>
<gene>
    <name evidence="1" type="ORF">COCNU_08G011120</name>
</gene>
<evidence type="ECO:0000313" key="2">
    <source>
        <dbReference type="Proteomes" id="UP000797356"/>
    </source>
</evidence>
<proteinExistence type="predicted"/>
<reference evidence="1" key="2">
    <citation type="submission" date="2019-07" db="EMBL/GenBank/DDBJ databases">
        <authorList>
            <person name="Yang Y."/>
            <person name="Bocs S."/>
            <person name="Baudouin L."/>
        </authorList>
    </citation>
    <scope>NUCLEOTIDE SEQUENCE</scope>
    <source>
        <tissue evidence="1">Spear leaf of Hainan Tall coconut</tissue>
    </source>
</reference>
<reference evidence="1" key="1">
    <citation type="journal article" date="2017" name="Gigascience">
        <title>The genome draft of coconut (Cocos nucifera).</title>
        <authorList>
            <person name="Xiao Y."/>
            <person name="Xu P."/>
            <person name="Fan H."/>
            <person name="Baudouin L."/>
            <person name="Xia W."/>
            <person name="Bocs S."/>
            <person name="Xu J."/>
            <person name="Li Q."/>
            <person name="Guo A."/>
            <person name="Zhou L."/>
            <person name="Li J."/>
            <person name="Wu Y."/>
            <person name="Ma Z."/>
            <person name="Armero A."/>
            <person name="Issali A.E."/>
            <person name="Liu N."/>
            <person name="Peng M."/>
            <person name="Yang Y."/>
        </authorList>
    </citation>
    <scope>NUCLEOTIDE SEQUENCE</scope>
    <source>
        <tissue evidence="1">Spear leaf of Hainan Tall coconut</tissue>
    </source>
</reference>
<sequence>MQELTWRVVHHAICAVRLHLVRAIISSAQQQIKRTSSLFLPDPGCIVYNSQSIPNIGVNFHNYLCWAACIEMSVAAVGTSSPFNFYCEPNSLINATG</sequence>
<protein>
    <submittedName>
        <fullName evidence="1">Uncharacterized protein</fullName>
    </submittedName>
</protein>
<dbReference type="Proteomes" id="UP000797356">
    <property type="component" value="Chromosome 8"/>
</dbReference>